<dbReference type="CDD" id="cd04301">
    <property type="entry name" value="NAT_SF"/>
    <property type="match status" value="1"/>
</dbReference>
<keyword evidence="2" id="KW-0012">Acyltransferase</keyword>
<dbReference type="RefSeq" id="WP_397215521.1">
    <property type="nucleotide sequence ID" value="NZ_JBGFSN010000004.1"/>
</dbReference>
<dbReference type="Proteomes" id="UP001611251">
    <property type="component" value="Unassembled WGS sequence"/>
</dbReference>
<accession>A0ABW7PXT0</accession>
<evidence type="ECO:0000313" key="3">
    <source>
        <dbReference type="Proteomes" id="UP001611251"/>
    </source>
</evidence>
<dbReference type="EMBL" id="JBGFSN010000004">
    <property type="protein sequence ID" value="MFH8135132.1"/>
    <property type="molecule type" value="Genomic_DNA"/>
</dbReference>
<gene>
    <name evidence="2" type="ORF">ABU178_13230</name>
</gene>
<dbReference type="SUPFAM" id="SSF55729">
    <property type="entry name" value="Acyl-CoA N-acyltransferases (Nat)"/>
    <property type="match status" value="1"/>
</dbReference>
<feature type="domain" description="N-acetyltransferase" evidence="1">
    <location>
        <begin position="8"/>
        <end position="152"/>
    </location>
</feature>
<evidence type="ECO:0000313" key="2">
    <source>
        <dbReference type="EMBL" id="MFH8135132.1"/>
    </source>
</evidence>
<dbReference type="EC" id="2.3.1.-" evidence="2"/>
<dbReference type="PROSITE" id="PS51186">
    <property type="entry name" value="GNAT"/>
    <property type="match status" value="1"/>
</dbReference>
<name>A0ABW7PXT0_9GAMM</name>
<keyword evidence="2" id="KW-0808">Transferase</keyword>
<dbReference type="InterPro" id="IPR016181">
    <property type="entry name" value="Acyl_CoA_acyltransferase"/>
</dbReference>
<sequence>MEISWQDLSHPELDMQTLYNLLALRNAVFIVEQNCPYQDLDGRDLQGENRHILGWKQGALIACARILTPASADEPVAIGRVVVSPDARGLNLGYRLMEQALMSCAQHWPQHDVYISAQAHLQSFYQKLGFRAQGDIYLEDDIPHIAMVRSAETAWL</sequence>
<keyword evidence="3" id="KW-1185">Reference proteome</keyword>
<reference evidence="2 3" key="1">
    <citation type="submission" date="2024-08" db="EMBL/GenBank/DDBJ databases">
        <title>Pantoea ronii - a newly identified human opportunistic pathogen.</title>
        <authorList>
            <person name="Keidar-Friedman D."/>
            <person name="Sorek N."/>
            <person name="Leshin-Carmel D."/>
            <person name="Tsur A."/>
            <person name="Amsalem M."/>
            <person name="Tolkach D."/>
            <person name="Brosh-Nissimov T."/>
        </authorList>
    </citation>
    <scope>NUCLEOTIDE SEQUENCE [LARGE SCALE GENOMIC DNA]</scope>
    <source>
        <strain evidence="2 3">AA23256</strain>
    </source>
</reference>
<protein>
    <submittedName>
        <fullName evidence="2">GNAT family N-acetyltransferase</fullName>
        <ecNumber evidence="2">2.3.1.-</ecNumber>
    </submittedName>
</protein>
<proteinExistence type="predicted"/>
<organism evidence="2 3">
    <name type="scientific">Pantoea osteomyelitidis</name>
    <dbReference type="NCBI Taxonomy" id="3230026"/>
    <lineage>
        <taxon>Bacteria</taxon>
        <taxon>Pseudomonadati</taxon>
        <taxon>Pseudomonadota</taxon>
        <taxon>Gammaproteobacteria</taxon>
        <taxon>Enterobacterales</taxon>
        <taxon>Erwiniaceae</taxon>
        <taxon>Pantoea</taxon>
    </lineage>
</organism>
<dbReference type="InterPro" id="IPR000182">
    <property type="entry name" value="GNAT_dom"/>
</dbReference>
<dbReference type="Gene3D" id="3.40.630.30">
    <property type="match status" value="1"/>
</dbReference>
<dbReference type="Pfam" id="PF13673">
    <property type="entry name" value="Acetyltransf_10"/>
    <property type="match status" value="1"/>
</dbReference>
<evidence type="ECO:0000259" key="1">
    <source>
        <dbReference type="PROSITE" id="PS51186"/>
    </source>
</evidence>
<comment type="caution">
    <text evidence="2">The sequence shown here is derived from an EMBL/GenBank/DDBJ whole genome shotgun (WGS) entry which is preliminary data.</text>
</comment>
<dbReference type="GO" id="GO:0016746">
    <property type="term" value="F:acyltransferase activity"/>
    <property type="evidence" value="ECO:0007669"/>
    <property type="project" value="UniProtKB-KW"/>
</dbReference>
<dbReference type="NCBIfam" id="NF007644">
    <property type="entry name" value="PRK10314.1"/>
    <property type="match status" value="1"/>
</dbReference>